<dbReference type="KEGG" id="ach:Achl_4208"/>
<keyword evidence="2" id="KW-0614">Plasmid</keyword>
<evidence type="ECO:0000313" key="2">
    <source>
        <dbReference type="EMBL" id="ACL42159.1"/>
    </source>
</evidence>
<geneLocation type="plasmid" evidence="2 3">
    <name>pACHL01</name>
</geneLocation>
<organism evidence="2 3">
    <name type="scientific">Pseudarthrobacter chlorophenolicus (strain ATCC 700700 / DSM 12829 / CIP 107037 / JCM 12360 / KCTC 9906 / NCIMB 13794 / A6)</name>
    <name type="common">Arthrobacter chlorophenolicus</name>
    <dbReference type="NCBI Taxonomy" id="452863"/>
    <lineage>
        <taxon>Bacteria</taxon>
        <taxon>Bacillati</taxon>
        <taxon>Actinomycetota</taxon>
        <taxon>Actinomycetes</taxon>
        <taxon>Micrococcales</taxon>
        <taxon>Micrococcaceae</taxon>
        <taxon>Pseudarthrobacter</taxon>
    </lineage>
</organism>
<accession>B8HIB2</accession>
<dbReference type="RefSeq" id="WP_012623176.1">
    <property type="nucleotide sequence ID" value="NC_011879.1"/>
</dbReference>
<sequence>MAAVLYLLGVARIHVVLNNKHDRVFNAAALAGTGALLTNPHVYVFIDGLIGGQNWARWAMHTLMALGLWQLRCAITEAVSQGSGRRDRFGAAPMYLTVGLQTALFVMIQGRAPTTTNFVDTFNAQAAGAGFYSMVIVYIAWVCAEIATACYRFVPKMRGVFRVGFSMVFVGSALGIAAAAVMLCDSLSHVVPVLATMNFHTTPLYVVIQLIPIVFCGIGLTLPVLAGRVQKARNVRWEAETHAVIAALRTRVLSKVGSERTLGTTTSTTTKDSLHRMIVEIWDAELASPDGHALTAEERTYLLDVERRLNPATANGTP</sequence>
<keyword evidence="1" id="KW-0472">Membrane</keyword>
<reference evidence="2" key="1">
    <citation type="submission" date="2009-01" db="EMBL/GenBank/DDBJ databases">
        <title>Complete sequence of plasmid1 of Arthrobacter chlorophenolicus A6.</title>
        <authorList>
            <consortium name="US DOE Joint Genome Institute"/>
            <person name="Lucas S."/>
            <person name="Copeland A."/>
            <person name="Lapidus A."/>
            <person name="Glavina del Rio T."/>
            <person name="Tice H."/>
            <person name="Bruce D."/>
            <person name="Goodwin L."/>
            <person name="Pitluck S."/>
            <person name="Goltsman E."/>
            <person name="Clum A."/>
            <person name="Larimer F."/>
            <person name="Land M."/>
            <person name="Hauser L."/>
            <person name="Kyrpides N."/>
            <person name="Mikhailova N."/>
            <person name="Jansson J."/>
            <person name="Richardson P."/>
        </authorList>
    </citation>
    <scope>NUCLEOTIDE SEQUENCE [LARGE SCALE GENOMIC DNA]</scope>
    <source>
        <strain evidence="2">A6</strain>
        <plasmid evidence="2">pACHL01</plasmid>
    </source>
</reference>
<gene>
    <name evidence="2" type="ordered locus">Achl_4208</name>
</gene>
<evidence type="ECO:0008006" key="4">
    <source>
        <dbReference type="Google" id="ProtNLM"/>
    </source>
</evidence>
<dbReference type="AlphaFoldDB" id="B8HIB2"/>
<name>B8HIB2_PSECP</name>
<feature type="transmembrane region" description="Helical" evidence="1">
    <location>
        <begin position="89"/>
        <end position="109"/>
    </location>
</feature>
<dbReference type="EMBL" id="CP001342">
    <property type="protein sequence ID" value="ACL42159.1"/>
    <property type="molecule type" value="Genomic_DNA"/>
</dbReference>
<feature type="transmembrane region" description="Helical" evidence="1">
    <location>
        <begin position="129"/>
        <end position="151"/>
    </location>
</feature>
<keyword evidence="1" id="KW-0812">Transmembrane</keyword>
<dbReference type="Proteomes" id="UP000002505">
    <property type="component" value="Plasmid pACHL01"/>
</dbReference>
<evidence type="ECO:0000256" key="1">
    <source>
        <dbReference type="SAM" id="Phobius"/>
    </source>
</evidence>
<dbReference type="HOGENOM" id="CLU_873317_0_0_11"/>
<feature type="transmembrane region" description="Helical" evidence="1">
    <location>
        <begin position="203"/>
        <end position="226"/>
    </location>
</feature>
<evidence type="ECO:0000313" key="3">
    <source>
        <dbReference type="Proteomes" id="UP000002505"/>
    </source>
</evidence>
<feature type="transmembrane region" description="Helical" evidence="1">
    <location>
        <begin position="163"/>
        <end position="183"/>
    </location>
</feature>
<proteinExistence type="predicted"/>
<keyword evidence="3" id="KW-1185">Reference proteome</keyword>
<keyword evidence="1" id="KW-1133">Transmembrane helix</keyword>
<dbReference type="OrthoDB" id="3718129at2"/>
<protein>
    <recommendedName>
        <fullName evidence="4">Integral membrane protein</fullName>
    </recommendedName>
</protein>